<dbReference type="Gene3D" id="3.80.10.10">
    <property type="entry name" value="Ribonuclease Inhibitor"/>
    <property type="match status" value="1"/>
</dbReference>
<sequence length="119" mass="13794">MFCSNGGFPQLKYLSFMILEKFKEWKVEEGALPSLYSLHIDDCAMLSNIPDGLTFVTTLKEMMIQRMPIYFKLRVEEGGEDFYKVQHVPSLIILNDSGFNRFEESMQTIYDDAKISSNM</sequence>
<keyword evidence="2" id="KW-1185">Reference proteome</keyword>
<reference evidence="2" key="1">
    <citation type="submission" date="2016-06" db="EMBL/GenBank/DDBJ databases">
        <title>Parallel loss of symbiosis genes in relatives of nitrogen-fixing non-legume Parasponia.</title>
        <authorList>
            <person name="Van Velzen R."/>
            <person name="Holmer R."/>
            <person name="Bu F."/>
            <person name="Rutten L."/>
            <person name="Van Zeijl A."/>
            <person name="Liu W."/>
            <person name="Santuari L."/>
            <person name="Cao Q."/>
            <person name="Sharma T."/>
            <person name="Shen D."/>
            <person name="Roswanjaya Y."/>
            <person name="Wardhani T."/>
            <person name="Kalhor M.S."/>
            <person name="Jansen J."/>
            <person name="Van den Hoogen J."/>
            <person name="Gungor B."/>
            <person name="Hartog M."/>
            <person name="Hontelez J."/>
            <person name="Verver J."/>
            <person name="Yang W.-C."/>
            <person name="Schijlen E."/>
            <person name="Repin R."/>
            <person name="Schilthuizen M."/>
            <person name="Schranz E."/>
            <person name="Heidstra R."/>
            <person name="Miyata K."/>
            <person name="Fedorova E."/>
            <person name="Kohlen W."/>
            <person name="Bisseling T."/>
            <person name="Smit S."/>
            <person name="Geurts R."/>
        </authorList>
    </citation>
    <scope>NUCLEOTIDE SEQUENCE [LARGE SCALE GENOMIC DNA]</scope>
    <source>
        <strain evidence="2">cv. WU1-14</strain>
    </source>
</reference>
<organism evidence="1 2">
    <name type="scientific">Parasponia andersonii</name>
    <name type="common">Sponia andersonii</name>
    <dbReference type="NCBI Taxonomy" id="3476"/>
    <lineage>
        <taxon>Eukaryota</taxon>
        <taxon>Viridiplantae</taxon>
        <taxon>Streptophyta</taxon>
        <taxon>Embryophyta</taxon>
        <taxon>Tracheophyta</taxon>
        <taxon>Spermatophyta</taxon>
        <taxon>Magnoliopsida</taxon>
        <taxon>eudicotyledons</taxon>
        <taxon>Gunneridae</taxon>
        <taxon>Pentapetalae</taxon>
        <taxon>rosids</taxon>
        <taxon>fabids</taxon>
        <taxon>Rosales</taxon>
        <taxon>Cannabaceae</taxon>
        <taxon>Parasponia</taxon>
    </lineage>
</organism>
<protein>
    <submittedName>
        <fullName evidence="1">LRR domain containing protein</fullName>
    </submittedName>
</protein>
<accession>A0A2P5B9H7</accession>
<proteinExistence type="predicted"/>
<dbReference type="AlphaFoldDB" id="A0A2P5B9H7"/>
<dbReference type="Proteomes" id="UP000237105">
    <property type="component" value="Unassembled WGS sequence"/>
</dbReference>
<dbReference type="STRING" id="3476.A0A2P5B9H7"/>
<dbReference type="SUPFAM" id="SSF52058">
    <property type="entry name" value="L domain-like"/>
    <property type="match status" value="1"/>
</dbReference>
<evidence type="ECO:0000313" key="2">
    <source>
        <dbReference type="Proteomes" id="UP000237105"/>
    </source>
</evidence>
<dbReference type="InterPro" id="IPR032675">
    <property type="entry name" value="LRR_dom_sf"/>
</dbReference>
<evidence type="ECO:0000313" key="1">
    <source>
        <dbReference type="EMBL" id="PON45434.1"/>
    </source>
</evidence>
<gene>
    <name evidence="1" type="ORF">PanWU01x14_259130</name>
</gene>
<dbReference type="OrthoDB" id="1153674at2759"/>
<dbReference type="EMBL" id="JXTB01000330">
    <property type="protein sequence ID" value="PON45434.1"/>
    <property type="molecule type" value="Genomic_DNA"/>
</dbReference>
<comment type="caution">
    <text evidence="1">The sequence shown here is derived from an EMBL/GenBank/DDBJ whole genome shotgun (WGS) entry which is preliminary data.</text>
</comment>
<name>A0A2P5B9H7_PARAD</name>